<evidence type="ECO:0000313" key="1">
    <source>
        <dbReference type="EMBL" id="MFC3890903.1"/>
    </source>
</evidence>
<protein>
    <submittedName>
        <fullName evidence="1">Uncharacterized protein</fullName>
    </submittedName>
</protein>
<gene>
    <name evidence="1" type="ORF">ACFOWZ_05405</name>
</gene>
<accession>A0ABV8BL27</accession>
<sequence>MRARTAALHDTGTGAIGSTVEWSGGGRAVAGLTTARPPRFGYDR</sequence>
<dbReference type="Proteomes" id="UP001595690">
    <property type="component" value="Unassembled WGS sequence"/>
</dbReference>
<keyword evidence="2" id="KW-1185">Reference proteome</keyword>
<dbReference type="RefSeq" id="WP_382369655.1">
    <property type="nucleotide sequence ID" value="NZ_JBHRZI010000008.1"/>
</dbReference>
<proteinExistence type="predicted"/>
<comment type="caution">
    <text evidence="1">The sequence shown here is derived from an EMBL/GenBank/DDBJ whole genome shotgun (WGS) entry which is preliminary data.</text>
</comment>
<evidence type="ECO:0000313" key="2">
    <source>
        <dbReference type="Proteomes" id="UP001595690"/>
    </source>
</evidence>
<reference evidence="2" key="1">
    <citation type="journal article" date="2019" name="Int. J. Syst. Evol. Microbiol.">
        <title>The Global Catalogue of Microorganisms (GCM) 10K type strain sequencing project: providing services to taxonomists for standard genome sequencing and annotation.</title>
        <authorList>
            <consortium name="The Broad Institute Genomics Platform"/>
            <consortium name="The Broad Institute Genome Sequencing Center for Infectious Disease"/>
            <person name="Wu L."/>
            <person name="Ma J."/>
        </authorList>
    </citation>
    <scope>NUCLEOTIDE SEQUENCE [LARGE SCALE GENOMIC DNA]</scope>
    <source>
        <strain evidence="2">CGMCC 4.7405</strain>
    </source>
</reference>
<dbReference type="EMBL" id="JBHRZI010000008">
    <property type="protein sequence ID" value="MFC3890903.1"/>
    <property type="molecule type" value="Genomic_DNA"/>
</dbReference>
<name>A0ABV8BL27_9PSEU</name>
<organism evidence="1 2">
    <name type="scientific">Lentzea rhizosphaerae</name>
    <dbReference type="NCBI Taxonomy" id="2041025"/>
    <lineage>
        <taxon>Bacteria</taxon>
        <taxon>Bacillati</taxon>
        <taxon>Actinomycetota</taxon>
        <taxon>Actinomycetes</taxon>
        <taxon>Pseudonocardiales</taxon>
        <taxon>Pseudonocardiaceae</taxon>
        <taxon>Lentzea</taxon>
    </lineage>
</organism>